<dbReference type="EMBL" id="FNAJ01000014">
    <property type="protein sequence ID" value="SDE88134.1"/>
    <property type="molecule type" value="Genomic_DNA"/>
</dbReference>
<protein>
    <submittedName>
        <fullName evidence="1">Uncharacterized protein</fullName>
    </submittedName>
</protein>
<name>A0ABY0N348_9BACT</name>
<proteinExistence type="predicted"/>
<evidence type="ECO:0000313" key="1">
    <source>
        <dbReference type="EMBL" id="SDE88134.1"/>
    </source>
</evidence>
<keyword evidence="2" id="KW-1185">Reference proteome</keyword>
<accession>A0ABY0N348</accession>
<sequence>MGNKKQPEPLHFIRSGEDETVCGRAGFRVRNKTREFSTWDNMYVANGYRCPSCGGWVQSNRTPP</sequence>
<evidence type="ECO:0000313" key="2">
    <source>
        <dbReference type="Proteomes" id="UP000198717"/>
    </source>
</evidence>
<dbReference type="Proteomes" id="UP000198717">
    <property type="component" value="Unassembled WGS sequence"/>
</dbReference>
<organism evidence="1 2">
    <name type="scientific">Myxococcus virescens</name>
    <dbReference type="NCBI Taxonomy" id="83456"/>
    <lineage>
        <taxon>Bacteria</taxon>
        <taxon>Pseudomonadati</taxon>
        <taxon>Myxococcota</taxon>
        <taxon>Myxococcia</taxon>
        <taxon>Myxococcales</taxon>
        <taxon>Cystobacterineae</taxon>
        <taxon>Myxococcaceae</taxon>
        <taxon>Myxococcus</taxon>
    </lineage>
</organism>
<comment type="caution">
    <text evidence="1">The sequence shown here is derived from an EMBL/GenBank/DDBJ whole genome shotgun (WGS) entry which is preliminary data.</text>
</comment>
<reference evidence="1 2" key="1">
    <citation type="submission" date="2016-10" db="EMBL/GenBank/DDBJ databases">
        <authorList>
            <person name="Varghese N."/>
            <person name="Submissions S."/>
        </authorList>
    </citation>
    <scope>NUCLEOTIDE SEQUENCE [LARGE SCALE GENOMIC DNA]</scope>
    <source>
        <strain evidence="1 2">DSM 2260</strain>
    </source>
</reference>
<gene>
    <name evidence="1" type="ORF">SAMN04488504_11411</name>
</gene>